<evidence type="ECO:0000256" key="3">
    <source>
        <dbReference type="SAM" id="MobiDB-lite"/>
    </source>
</evidence>
<evidence type="ECO:0008006" key="6">
    <source>
        <dbReference type="Google" id="ProtNLM"/>
    </source>
</evidence>
<dbReference type="InterPro" id="IPR021858">
    <property type="entry name" value="Fun_TF"/>
</dbReference>
<dbReference type="GO" id="GO:0000976">
    <property type="term" value="F:transcription cis-regulatory region binding"/>
    <property type="evidence" value="ECO:0007669"/>
    <property type="project" value="TreeGrafter"/>
</dbReference>
<dbReference type="GO" id="GO:0003700">
    <property type="term" value="F:DNA-binding transcription factor activity"/>
    <property type="evidence" value="ECO:0007669"/>
    <property type="project" value="TreeGrafter"/>
</dbReference>
<proteinExistence type="predicted"/>
<dbReference type="STRING" id="60172.A0A1V6QCL2"/>
<accession>A0A1V6QCL2</accession>
<protein>
    <recommendedName>
        <fullName evidence="6">Transcription factor domain-containing protein</fullName>
    </recommendedName>
</protein>
<evidence type="ECO:0000313" key="5">
    <source>
        <dbReference type="Proteomes" id="UP000191612"/>
    </source>
</evidence>
<organism evidence="4 5">
    <name type="scientific">Penicillium solitum</name>
    <dbReference type="NCBI Taxonomy" id="60172"/>
    <lineage>
        <taxon>Eukaryota</taxon>
        <taxon>Fungi</taxon>
        <taxon>Dikarya</taxon>
        <taxon>Ascomycota</taxon>
        <taxon>Pezizomycotina</taxon>
        <taxon>Eurotiomycetes</taxon>
        <taxon>Eurotiomycetidae</taxon>
        <taxon>Eurotiales</taxon>
        <taxon>Aspergillaceae</taxon>
        <taxon>Penicillium</taxon>
    </lineage>
</organism>
<dbReference type="Pfam" id="PF11951">
    <property type="entry name" value="Fungal_trans_2"/>
    <property type="match status" value="1"/>
</dbReference>
<keyword evidence="5" id="KW-1185">Reference proteome</keyword>
<dbReference type="PANTHER" id="PTHR37534">
    <property type="entry name" value="TRANSCRIPTIONAL ACTIVATOR PROTEIN UGA3"/>
    <property type="match status" value="1"/>
</dbReference>
<gene>
    <name evidence="4" type="ORF">PENSOL_c081G03196</name>
</gene>
<dbReference type="AlphaFoldDB" id="A0A1V6QCL2"/>
<feature type="compositionally biased region" description="Polar residues" evidence="3">
    <location>
        <begin position="70"/>
        <end position="80"/>
    </location>
</feature>
<evidence type="ECO:0000313" key="4">
    <source>
        <dbReference type="EMBL" id="OQD86953.1"/>
    </source>
</evidence>
<dbReference type="Proteomes" id="UP000191612">
    <property type="component" value="Unassembled WGS sequence"/>
</dbReference>
<keyword evidence="2" id="KW-0539">Nucleus</keyword>
<evidence type="ECO:0000256" key="2">
    <source>
        <dbReference type="ARBA" id="ARBA00023242"/>
    </source>
</evidence>
<sequence length="569" mass="64091">MPLSWDPRRMWSDNPSVAGASKDLPNEETVTDSSPKSVPTAFPLPADSPKRFRFVKGVSRPKKRRRVNSPKEQASRSVVTENTAVTPEVVLRTAAQNLEIFDDHQRGKALDGLEPQDGHLFDDFSLFDSILPNIFASTPFLDIEPQEPLTAEVPGLIDTHRMTTLSPADRPIEPVLQNLQISSMGQSIAPMLRDEADQGVSGDPVPRTIEEPTIPYASARLQAVPMISEISSNDHEKLLELYDSEFCVLPLTGDIPGAGAWLAAGQVKPPNITGKLFSYLNCTLSATGNWSTHLMRAHSVLQTHGGPGALTTPRIRSQVAMLVWWDATLALISRQSPIMDQAYLDFLVQWEKQDGWSFFDLTGCPRQLLVHLFQLSELAKQCEVALSMKWLTFNMTPITKIEHELIGWKNDADSPSSDDDSDLTEEDAIKQFHERQDRYHCAEAWRYALLLYLEYIFKSDRKRRSISVNKLVRKTIDHIRCCRRTSQTQKQLLIPVFLAGSETSDEDMRHFVKEYCAYWGEKSRYSMFNSVPVLFDEIWATGKWWGAVIDSKTRPSSGHGQGTTQLLFG</sequence>
<dbReference type="GO" id="GO:0045944">
    <property type="term" value="P:positive regulation of transcription by RNA polymerase II"/>
    <property type="evidence" value="ECO:0007669"/>
    <property type="project" value="TreeGrafter"/>
</dbReference>
<dbReference type="PANTHER" id="PTHR37534:SF7">
    <property type="entry name" value="TRANSCRIPTIONAL ACTIVATOR PROTEIN UGA3"/>
    <property type="match status" value="1"/>
</dbReference>
<reference evidence="5" key="1">
    <citation type="journal article" date="2017" name="Nat. Microbiol.">
        <title>Global analysis of biosynthetic gene clusters reveals vast potential of secondary metabolite production in Penicillium species.</title>
        <authorList>
            <person name="Nielsen J.C."/>
            <person name="Grijseels S."/>
            <person name="Prigent S."/>
            <person name="Ji B."/>
            <person name="Dainat J."/>
            <person name="Nielsen K.F."/>
            <person name="Frisvad J.C."/>
            <person name="Workman M."/>
            <person name="Nielsen J."/>
        </authorList>
    </citation>
    <scope>NUCLEOTIDE SEQUENCE [LARGE SCALE GENOMIC DNA]</scope>
    <source>
        <strain evidence="5">IBT 29525</strain>
    </source>
</reference>
<comment type="caution">
    <text evidence="4">The sequence shown here is derived from an EMBL/GenBank/DDBJ whole genome shotgun (WGS) entry which is preliminary data.</text>
</comment>
<comment type="subcellular location">
    <subcellularLocation>
        <location evidence="1">Nucleus</location>
    </subcellularLocation>
</comment>
<feature type="compositionally biased region" description="Basic and acidic residues" evidence="3">
    <location>
        <begin position="1"/>
        <end position="11"/>
    </location>
</feature>
<evidence type="ECO:0000256" key="1">
    <source>
        <dbReference type="ARBA" id="ARBA00004123"/>
    </source>
</evidence>
<dbReference type="GO" id="GO:0005634">
    <property type="term" value="C:nucleus"/>
    <property type="evidence" value="ECO:0007669"/>
    <property type="project" value="UniProtKB-SubCell"/>
</dbReference>
<feature type="compositionally biased region" description="Basic residues" evidence="3">
    <location>
        <begin position="51"/>
        <end position="68"/>
    </location>
</feature>
<name>A0A1V6QCL2_9EURO</name>
<dbReference type="EMBL" id="MDYO01000081">
    <property type="protein sequence ID" value="OQD86953.1"/>
    <property type="molecule type" value="Genomic_DNA"/>
</dbReference>
<feature type="region of interest" description="Disordered" evidence="3">
    <location>
        <begin position="1"/>
        <end position="80"/>
    </location>
</feature>